<evidence type="ECO:0000256" key="6">
    <source>
        <dbReference type="ARBA" id="ARBA00022679"/>
    </source>
</evidence>
<feature type="domain" description="ZZ-type" evidence="18">
    <location>
        <begin position="72"/>
        <end position="124"/>
    </location>
</feature>
<dbReference type="Gene3D" id="2.30.30.40">
    <property type="entry name" value="SH3 Domains"/>
    <property type="match status" value="2"/>
</dbReference>
<feature type="region of interest" description="Disordered" evidence="16">
    <location>
        <begin position="461"/>
        <end position="481"/>
    </location>
</feature>
<evidence type="ECO:0000259" key="19">
    <source>
        <dbReference type="PROSITE" id="PS51416"/>
    </source>
</evidence>
<evidence type="ECO:0000256" key="12">
    <source>
        <dbReference type="ARBA" id="ARBA00022976"/>
    </source>
</evidence>
<keyword evidence="10" id="KW-0833">Ubl conjugation pathway</keyword>
<feature type="repeat" description="ANK" evidence="14">
    <location>
        <begin position="947"/>
        <end position="979"/>
    </location>
</feature>
<evidence type="ECO:0000256" key="16">
    <source>
        <dbReference type="SAM" id="MobiDB-lite"/>
    </source>
</evidence>
<evidence type="ECO:0000256" key="8">
    <source>
        <dbReference type="ARBA" id="ARBA00022737"/>
    </source>
</evidence>
<evidence type="ECO:0000256" key="10">
    <source>
        <dbReference type="ARBA" id="ARBA00022786"/>
    </source>
</evidence>
<dbReference type="InterPro" id="IPR001841">
    <property type="entry name" value="Znf_RING"/>
</dbReference>
<feature type="compositionally biased region" description="Basic and acidic residues" evidence="16">
    <location>
        <begin position="336"/>
        <end position="351"/>
    </location>
</feature>
<evidence type="ECO:0000256" key="15">
    <source>
        <dbReference type="PROSITE-ProRule" id="PRU00228"/>
    </source>
</evidence>
<evidence type="ECO:0000256" key="2">
    <source>
        <dbReference type="ARBA" id="ARBA00004496"/>
    </source>
</evidence>
<dbReference type="PROSITE" id="PS51416">
    <property type="entry name" value="MIB_HERC2"/>
    <property type="match status" value="2"/>
</dbReference>
<keyword evidence="12" id="KW-0914">Notch signaling pathway</keyword>
<dbReference type="SMART" id="SM00248">
    <property type="entry name" value="ANK"/>
    <property type="match status" value="9"/>
</dbReference>
<dbReference type="Pfam" id="PF13637">
    <property type="entry name" value="Ank_4"/>
    <property type="match status" value="1"/>
</dbReference>
<dbReference type="InterPro" id="IPR002110">
    <property type="entry name" value="Ankyrin_rpt"/>
</dbReference>
<feature type="domain" description="MIB/HERC2" evidence="19">
    <location>
        <begin position="1"/>
        <end position="66"/>
    </location>
</feature>
<dbReference type="AlphaFoldDB" id="A0AAN9AU65"/>
<evidence type="ECO:0000259" key="18">
    <source>
        <dbReference type="PROSITE" id="PS50135"/>
    </source>
</evidence>
<evidence type="ECO:0000256" key="14">
    <source>
        <dbReference type="PROSITE-ProRule" id="PRU00023"/>
    </source>
</evidence>
<dbReference type="InterPro" id="IPR000433">
    <property type="entry name" value="Znf_ZZ"/>
</dbReference>
<dbReference type="InterPro" id="IPR036770">
    <property type="entry name" value="Ankyrin_rpt-contain_sf"/>
</dbReference>
<feature type="domain" description="MIB/HERC2" evidence="19">
    <location>
        <begin position="135"/>
        <end position="213"/>
    </location>
</feature>
<reference evidence="20 21" key="1">
    <citation type="submission" date="2024-02" db="EMBL/GenBank/DDBJ databases">
        <title>Chromosome-scale genome assembly of the rough periwinkle Littorina saxatilis.</title>
        <authorList>
            <person name="De Jode A."/>
            <person name="Faria R."/>
            <person name="Formenti G."/>
            <person name="Sims Y."/>
            <person name="Smith T.P."/>
            <person name="Tracey A."/>
            <person name="Wood J.M.D."/>
            <person name="Zagrodzka Z.B."/>
            <person name="Johannesson K."/>
            <person name="Butlin R.K."/>
            <person name="Leder E.H."/>
        </authorList>
    </citation>
    <scope>NUCLEOTIDE SEQUENCE [LARGE SCALE GENOMIC DNA]</scope>
    <source>
        <strain evidence="20">Snail1</strain>
        <tissue evidence="20">Muscle</tissue>
    </source>
</reference>
<feature type="compositionally biased region" description="Basic and acidic residues" evidence="16">
    <location>
        <begin position="380"/>
        <end position="395"/>
    </location>
</feature>
<proteinExistence type="predicted"/>
<dbReference type="Gene3D" id="1.25.40.20">
    <property type="entry name" value="Ankyrin repeat-containing domain"/>
    <property type="match status" value="1"/>
</dbReference>
<dbReference type="PANTHER" id="PTHR24202">
    <property type="entry name" value="E3 UBIQUITIN-PROTEIN LIGASE MIB2"/>
    <property type="match status" value="1"/>
</dbReference>
<comment type="subcellular location">
    <subcellularLocation>
        <location evidence="2">Cytoplasm</location>
    </subcellularLocation>
</comment>
<dbReference type="GO" id="GO:0005737">
    <property type="term" value="C:cytoplasm"/>
    <property type="evidence" value="ECO:0007669"/>
    <property type="project" value="UniProtKB-SubCell"/>
</dbReference>
<protein>
    <recommendedName>
        <fullName evidence="4">RING-type E3 ubiquitin transferase</fullName>
        <ecNumber evidence="4">2.3.2.27</ecNumber>
    </recommendedName>
</protein>
<dbReference type="SUPFAM" id="SSF159034">
    <property type="entry name" value="Mib/herc2 domain-like"/>
    <property type="match status" value="2"/>
</dbReference>
<keyword evidence="13 14" id="KW-0040">ANK repeat</keyword>
<dbReference type="GO" id="GO:0008270">
    <property type="term" value="F:zinc ion binding"/>
    <property type="evidence" value="ECO:0007669"/>
    <property type="project" value="UniProtKB-KW"/>
</dbReference>
<dbReference type="InterPro" id="IPR037252">
    <property type="entry name" value="Mib_Herc2_sf"/>
</dbReference>
<comment type="pathway">
    <text evidence="3">Protein modification; protein ubiquitination.</text>
</comment>
<dbReference type="GO" id="GO:0016567">
    <property type="term" value="P:protein ubiquitination"/>
    <property type="evidence" value="ECO:0007669"/>
    <property type="project" value="InterPro"/>
</dbReference>
<accession>A0AAN9AU65</accession>
<feature type="compositionally biased region" description="Polar residues" evidence="16">
    <location>
        <begin position="268"/>
        <end position="284"/>
    </location>
</feature>
<feature type="region of interest" description="Disordered" evidence="16">
    <location>
        <begin position="155"/>
        <end position="178"/>
    </location>
</feature>
<evidence type="ECO:0000259" key="17">
    <source>
        <dbReference type="PROSITE" id="PS50089"/>
    </source>
</evidence>
<name>A0AAN9AU65_9CAEN</name>
<dbReference type="SUPFAM" id="SSF57850">
    <property type="entry name" value="RING/U-box"/>
    <property type="match status" value="1"/>
</dbReference>
<dbReference type="Pfam" id="PF06701">
    <property type="entry name" value="MIB_HERC2"/>
    <property type="match status" value="2"/>
</dbReference>
<evidence type="ECO:0000256" key="9">
    <source>
        <dbReference type="ARBA" id="ARBA00022771"/>
    </source>
</evidence>
<evidence type="ECO:0000256" key="4">
    <source>
        <dbReference type="ARBA" id="ARBA00012483"/>
    </source>
</evidence>
<dbReference type="Gene3D" id="3.30.60.90">
    <property type="match status" value="1"/>
</dbReference>
<keyword evidence="21" id="KW-1185">Reference proteome</keyword>
<dbReference type="Pfam" id="PF12796">
    <property type="entry name" value="Ank_2"/>
    <property type="match status" value="2"/>
</dbReference>
<feature type="compositionally biased region" description="Polar residues" evidence="16">
    <location>
        <begin position="248"/>
        <end position="259"/>
    </location>
</feature>
<dbReference type="PROSITE" id="PS50135">
    <property type="entry name" value="ZF_ZZ_2"/>
    <property type="match status" value="1"/>
</dbReference>
<dbReference type="EC" id="2.3.2.27" evidence="4"/>
<comment type="caution">
    <text evidence="20">The sequence shown here is derived from an EMBL/GenBank/DDBJ whole genome shotgun (WGS) entry which is preliminary data.</text>
</comment>
<dbReference type="SUPFAM" id="SSF48403">
    <property type="entry name" value="Ankyrin repeat"/>
    <property type="match status" value="1"/>
</dbReference>
<dbReference type="PANTHER" id="PTHR24202:SF4">
    <property type="entry name" value="E3 UBIQUITIN-PROTEIN LIGASE MIB2-RELATED"/>
    <property type="match status" value="1"/>
</dbReference>
<evidence type="ECO:0000313" key="20">
    <source>
        <dbReference type="EMBL" id="KAK7093338.1"/>
    </source>
</evidence>
<sequence length="1163" mass="125600">MSVSGLRVLRGPDWRGGDTDGGEGHVGTVIELLGNHTVRVLWDMGQESTCSAGHDGKHELQIFDTAQIGVCHPGRTCAACGDTDLYGMLWRCQLCAGCDLCPLCYHDDKHDLRHQFLRIDVPGSEGIPVPKRKASVKNRALGIFAGSKVTRGKDWQWGDQDGAEGSEGEVKGYENVSPDSSRNLVKVDWPNGVANTYRLGFYGYVDVTCVEEEAGPCYYRDHLPVLDTTTPLFSACPWSESAAEASSDLSQGDNCSNAPSEADDSISHIPSPQLLGTDNNSTGEASEKTSDSRRWRKENSGIVVDQETDDGTISTGSVAKVELSELCGLTSSSTLQKREDEEKTADEHCQETDNGTISTGSVVRGELSELCGLTSSSTLQKREDEEKTADEHCQETDNGTISTGSGAKVELSELCGLTSSSTLQNREDEEKTANKHCQETDNGTISIGSVARGELSELCGLTSSSNPQEKEDEEKTADECCPKTLGSADEVAKREEGETPEDTEAETFAAGDKVIIKVSENKLMELQEKFHIEGMPKVMGQTGEVVSVAVSGTVTVRFTSSVYTFHPHALTKVPTLTAGSTVRIREKEEEVKVLNARVGWREELRATIGKVGRVLNIDSDGDVLVSFGRHHFLFAPACCIPAPHTKPDSLSIESGGKLPDIIRQAVLSHDKKSSASGENTEVSKKKTEEMYRVLREKIQSERMTTRGRGDIQALYNAIKNGDHVTVRAMCLADKTLVEREYQDLTALVGACIEGDSHIPVVRALMEAGANPNHGLPPFKTPLSAALEGRSDEMVDMLLEAGADPLLVDPKCHTYIHIAAAFDLPRSIRAFTARGVDVNIKDDFEDTALHVAIGKFKHKSVEALVQLDSVDLGVRNKNGFPFLHLACLRGNARAAELIVERDKSSVNEWYHGKSTPLHIAANNDHDECIRVLALSGGAKLNLQDNAGACYAPLHLASIKANFKAVEAFLEMGADVHVQDRDGDTPLHLSIGGRQEDNIESEAGRQECQLRVAIACMLISNGAYVDVENRKGRNPLSYGVHPVREGVRRFVEHNPELVKRKGGGSSSYGGSLQSLSNPSSLLVAKGGGDLKEALKGMGLPCGLCGAPKADITLLPCQHKCVCSTCSVNVTLCPLCDEEVKDKQVTGPDEGALDPGALEEMLEQLK</sequence>
<comment type="catalytic activity">
    <reaction evidence="1">
        <text>S-ubiquitinyl-[E2 ubiquitin-conjugating enzyme]-L-cysteine + [acceptor protein]-L-lysine = [E2 ubiquitin-conjugating enzyme]-L-cysteine + N(6)-ubiquitinyl-[acceptor protein]-L-lysine.</text>
        <dbReference type="EC" id="2.3.2.27"/>
    </reaction>
</comment>
<organism evidence="20 21">
    <name type="scientific">Littorina saxatilis</name>
    <dbReference type="NCBI Taxonomy" id="31220"/>
    <lineage>
        <taxon>Eukaryota</taxon>
        <taxon>Metazoa</taxon>
        <taxon>Spiralia</taxon>
        <taxon>Lophotrochozoa</taxon>
        <taxon>Mollusca</taxon>
        <taxon>Gastropoda</taxon>
        <taxon>Caenogastropoda</taxon>
        <taxon>Littorinimorpha</taxon>
        <taxon>Littorinoidea</taxon>
        <taxon>Littorinidae</taxon>
        <taxon>Littorina</taxon>
    </lineage>
</organism>
<keyword evidence="5" id="KW-0963">Cytoplasm</keyword>
<evidence type="ECO:0000256" key="11">
    <source>
        <dbReference type="ARBA" id="ARBA00022833"/>
    </source>
</evidence>
<evidence type="ECO:0000256" key="5">
    <source>
        <dbReference type="ARBA" id="ARBA00022490"/>
    </source>
</evidence>
<feature type="compositionally biased region" description="Polar residues" evidence="16">
    <location>
        <begin position="396"/>
        <end position="405"/>
    </location>
</feature>
<evidence type="ECO:0000256" key="3">
    <source>
        <dbReference type="ARBA" id="ARBA00004906"/>
    </source>
</evidence>
<gene>
    <name evidence="20" type="ORF">V1264_007112</name>
</gene>
<feature type="region of interest" description="Disordered" evidence="16">
    <location>
        <begin position="244"/>
        <end position="316"/>
    </location>
</feature>
<feature type="repeat" description="ANK" evidence="14">
    <location>
        <begin position="911"/>
        <end position="944"/>
    </location>
</feature>
<dbReference type="Gene3D" id="3.30.40.10">
    <property type="entry name" value="Zinc/RING finger domain, C3HC4 (zinc finger)"/>
    <property type="match status" value="1"/>
</dbReference>
<dbReference type="Pfam" id="PF13920">
    <property type="entry name" value="zf-C3HC4_3"/>
    <property type="match status" value="1"/>
</dbReference>
<dbReference type="Pfam" id="PF18346">
    <property type="entry name" value="SH3_15"/>
    <property type="match status" value="1"/>
</dbReference>
<dbReference type="PROSITE" id="PS50089">
    <property type="entry name" value="ZF_RING_2"/>
    <property type="match status" value="1"/>
</dbReference>
<keyword evidence="11" id="KW-0862">Zinc</keyword>
<evidence type="ECO:0000256" key="13">
    <source>
        <dbReference type="ARBA" id="ARBA00023043"/>
    </source>
</evidence>
<evidence type="ECO:0000313" key="21">
    <source>
        <dbReference type="Proteomes" id="UP001374579"/>
    </source>
</evidence>
<dbReference type="InterPro" id="IPR040847">
    <property type="entry name" value="SH3_15"/>
</dbReference>
<evidence type="ECO:0000256" key="7">
    <source>
        <dbReference type="ARBA" id="ARBA00022723"/>
    </source>
</evidence>
<keyword evidence="9 15" id="KW-0863">Zinc-finger</keyword>
<dbReference type="Proteomes" id="UP001374579">
    <property type="component" value="Unassembled WGS sequence"/>
</dbReference>
<dbReference type="PROSITE" id="PS50088">
    <property type="entry name" value="ANK_REPEAT"/>
    <property type="match status" value="2"/>
</dbReference>
<dbReference type="InterPro" id="IPR043145">
    <property type="entry name" value="Znf_ZZ_sf"/>
</dbReference>
<feature type="domain" description="RING-type" evidence="17">
    <location>
        <begin position="1099"/>
        <end position="1134"/>
    </location>
</feature>
<feature type="compositionally biased region" description="Basic and acidic residues" evidence="16">
    <location>
        <begin position="285"/>
        <end position="299"/>
    </location>
</feature>
<feature type="region of interest" description="Disordered" evidence="16">
    <location>
        <begin position="376"/>
        <end position="405"/>
    </location>
</feature>
<evidence type="ECO:0000256" key="1">
    <source>
        <dbReference type="ARBA" id="ARBA00000900"/>
    </source>
</evidence>
<dbReference type="GO" id="GO:0061630">
    <property type="term" value="F:ubiquitin protein ligase activity"/>
    <property type="evidence" value="ECO:0007669"/>
    <property type="project" value="UniProtKB-EC"/>
</dbReference>
<dbReference type="EMBL" id="JBAMIC010000019">
    <property type="protein sequence ID" value="KAK7093338.1"/>
    <property type="molecule type" value="Genomic_DNA"/>
</dbReference>
<dbReference type="InterPro" id="IPR013083">
    <property type="entry name" value="Znf_RING/FYVE/PHD"/>
</dbReference>
<dbReference type="GO" id="GO:0007219">
    <property type="term" value="P:Notch signaling pathway"/>
    <property type="evidence" value="ECO:0007669"/>
    <property type="project" value="UniProtKB-KW"/>
</dbReference>
<keyword evidence="8" id="KW-0677">Repeat</keyword>
<dbReference type="PROSITE" id="PS50297">
    <property type="entry name" value="ANK_REP_REGION"/>
    <property type="match status" value="2"/>
</dbReference>
<keyword evidence="7" id="KW-0479">Metal-binding</keyword>
<dbReference type="InterPro" id="IPR010606">
    <property type="entry name" value="Mib_Herc2"/>
</dbReference>
<keyword evidence="6" id="KW-0808">Transferase</keyword>
<feature type="region of interest" description="Disordered" evidence="16">
    <location>
        <begin position="332"/>
        <end position="359"/>
    </location>
</feature>